<dbReference type="AlphaFoldDB" id="A0AAN0JUY5"/>
<comment type="cofactor">
    <cofactor evidence="2">
        <name>Ca(2+)</name>
        <dbReference type="ChEBI" id="CHEBI:29108"/>
    </cofactor>
</comment>
<evidence type="ECO:0000256" key="10">
    <source>
        <dbReference type="ARBA" id="ARBA00022801"/>
    </source>
</evidence>
<evidence type="ECO:0000256" key="8">
    <source>
        <dbReference type="ARBA" id="ARBA00022723"/>
    </source>
</evidence>
<evidence type="ECO:0000256" key="1">
    <source>
        <dbReference type="ARBA" id="ARBA00000027"/>
    </source>
</evidence>
<feature type="chain" id="PRO_5042898862" description="N-acetylgalactosamine-6-sulfatase" evidence="18">
    <location>
        <begin position="22"/>
        <end position="543"/>
    </location>
</feature>
<dbReference type="FunFam" id="3.40.720.10:FF:000021">
    <property type="entry name" value="Galactosamine (N-acetyl)-6-sulfatase"/>
    <property type="match status" value="1"/>
</dbReference>
<keyword evidence="14" id="KW-0458">Lysosome</keyword>
<keyword evidence="21" id="KW-1185">Reference proteome</keyword>
<evidence type="ECO:0000256" key="5">
    <source>
        <dbReference type="ARBA" id="ARBA00011738"/>
    </source>
</evidence>
<evidence type="ECO:0000256" key="6">
    <source>
        <dbReference type="ARBA" id="ARBA00012117"/>
    </source>
</evidence>
<evidence type="ECO:0000259" key="19">
    <source>
        <dbReference type="Pfam" id="PF00884"/>
    </source>
</evidence>
<dbReference type="PANTHER" id="PTHR42693:SF47">
    <property type="entry name" value="N-ACETYLGALACTOSAMINE-6-SULFATASE"/>
    <property type="match status" value="1"/>
</dbReference>
<feature type="domain" description="Sulfatase N-terminal" evidence="19">
    <location>
        <begin position="33"/>
        <end position="376"/>
    </location>
</feature>
<keyword evidence="10" id="KW-0378">Hydrolase</keyword>
<dbReference type="InterPro" id="IPR017850">
    <property type="entry name" value="Alkaline_phosphatase_core_sf"/>
</dbReference>
<comment type="similarity">
    <text evidence="4">Belongs to the sulfatase family.</text>
</comment>
<dbReference type="EnsemblMetazoa" id="XM_020005161.1">
    <property type="protein sequence ID" value="XP_019860720.1"/>
    <property type="gene ID" value="LOC100637906"/>
</dbReference>
<evidence type="ECO:0000256" key="2">
    <source>
        <dbReference type="ARBA" id="ARBA00001913"/>
    </source>
</evidence>
<evidence type="ECO:0000256" key="11">
    <source>
        <dbReference type="ARBA" id="ARBA00022837"/>
    </source>
</evidence>
<dbReference type="PANTHER" id="PTHR42693">
    <property type="entry name" value="ARYLSULFATASE FAMILY MEMBER"/>
    <property type="match status" value="1"/>
</dbReference>
<dbReference type="GO" id="GO:0046872">
    <property type="term" value="F:metal ion binding"/>
    <property type="evidence" value="ECO:0007669"/>
    <property type="project" value="UniProtKB-KW"/>
</dbReference>
<accession>A0AAN0JUY5</accession>
<comment type="subcellular location">
    <subcellularLocation>
        <location evidence="3">Lysosome</location>
    </subcellularLocation>
</comment>
<evidence type="ECO:0000256" key="4">
    <source>
        <dbReference type="ARBA" id="ARBA00008779"/>
    </source>
</evidence>
<evidence type="ECO:0000256" key="7">
    <source>
        <dbReference type="ARBA" id="ARBA00019527"/>
    </source>
</evidence>
<proteinExistence type="inferred from homology"/>
<evidence type="ECO:0000256" key="16">
    <source>
        <dbReference type="ARBA" id="ARBA00032952"/>
    </source>
</evidence>
<sequence>MARISFLLFLFSLLTFQAAEAHSVSHQFSPTTPNMIFMLMDDMGWGDLGVYGHPVKETPNLDKMALEGMLLPDFYSANPLCSPSRAAMLTGRLPIRNGFYTTNAHARNAYTPQDIVGGIPDSEILYPELLQKNGYATMIIGKWHLGQQTHYHPLKHGFDEFFGSTNCHFGPFDGKEQPNMPVYRNATMAGRYYQDFPINHKTGESNLTVEYTQEAIKFINKNAANKKPFFLYWTPDATHTPLFASKDFLGTSQRGLYGDAVKELDYSVGQILDTLKTLGIDKDTLVIFSSDNGGATYAKESGEASIATKNVIIIIFDNVLGGSNSPFLCGKETTFEGGMREPTIAWWPGTIQPGQVSHQLGSLMDWYSTALDLAGISEPSDRIIDGISLAPLFKKGQETNRTIFYYRGNEMMAVRNGLYKAHYWTWTNSLEEFNEGTDFCPGEVINNVTTHDQVNNTAQPVLFHLGRDPGEKYPIKHNSAEYKNAMDVITPIVDDHHKTMIAGNPQLNYCDKAVMNWAPPGCDKLNDCLPIPPSNKQLCTWVH</sequence>
<protein>
    <recommendedName>
        <fullName evidence="7">N-acetylgalactosamine-6-sulfatase</fullName>
        <ecNumber evidence="6">3.1.6.4</ecNumber>
    </recommendedName>
    <alternativeName>
        <fullName evidence="17">Chondroitinsulfatase</fullName>
    </alternativeName>
    <alternativeName>
        <fullName evidence="15">Galactose-6-sulfate sulfatase</fullName>
    </alternativeName>
    <alternativeName>
        <fullName evidence="16">N-acetylgalactosamine-6-sulfate sulfatase</fullName>
    </alternativeName>
</protein>
<keyword evidence="12" id="KW-1015">Disulfide bond</keyword>
<evidence type="ECO:0000256" key="14">
    <source>
        <dbReference type="ARBA" id="ARBA00023228"/>
    </source>
</evidence>
<evidence type="ECO:0000256" key="15">
    <source>
        <dbReference type="ARBA" id="ARBA00030478"/>
    </source>
</evidence>
<reference evidence="20" key="2">
    <citation type="submission" date="2024-06" db="UniProtKB">
        <authorList>
            <consortium name="EnsemblMetazoa"/>
        </authorList>
    </citation>
    <scope>IDENTIFICATION</scope>
</reference>
<evidence type="ECO:0000256" key="12">
    <source>
        <dbReference type="ARBA" id="ARBA00023157"/>
    </source>
</evidence>
<keyword evidence="8" id="KW-0479">Metal-binding</keyword>
<dbReference type="KEGG" id="aqu:100637906"/>
<keyword evidence="9 18" id="KW-0732">Signal</keyword>
<evidence type="ECO:0000256" key="17">
    <source>
        <dbReference type="ARBA" id="ARBA00033059"/>
    </source>
</evidence>
<keyword evidence="13" id="KW-0325">Glycoprotein</keyword>
<reference evidence="21" key="1">
    <citation type="journal article" date="2010" name="Nature">
        <title>The Amphimedon queenslandica genome and the evolution of animal complexity.</title>
        <authorList>
            <person name="Srivastava M."/>
            <person name="Simakov O."/>
            <person name="Chapman J."/>
            <person name="Fahey B."/>
            <person name="Gauthier M.E."/>
            <person name="Mitros T."/>
            <person name="Richards G.S."/>
            <person name="Conaco C."/>
            <person name="Dacre M."/>
            <person name="Hellsten U."/>
            <person name="Larroux C."/>
            <person name="Putnam N.H."/>
            <person name="Stanke M."/>
            <person name="Adamska M."/>
            <person name="Darling A."/>
            <person name="Degnan S.M."/>
            <person name="Oakley T.H."/>
            <person name="Plachetzki D.C."/>
            <person name="Zhai Y."/>
            <person name="Adamski M."/>
            <person name="Calcino A."/>
            <person name="Cummins S.F."/>
            <person name="Goodstein D.M."/>
            <person name="Harris C."/>
            <person name="Jackson D.J."/>
            <person name="Leys S.P."/>
            <person name="Shu S."/>
            <person name="Woodcroft B.J."/>
            <person name="Vervoort M."/>
            <person name="Kosik K.S."/>
            <person name="Manning G."/>
            <person name="Degnan B.M."/>
            <person name="Rokhsar D.S."/>
        </authorList>
    </citation>
    <scope>NUCLEOTIDE SEQUENCE [LARGE SCALE GENOMIC DNA]</scope>
</reference>
<evidence type="ECO:0000256" key="13">
    <source>
        <dbReference type="ARBA" id="ARBA00023180"/>
    </source>
</evidence>
<dbReference type="Proteomes" id="UP000007879">
    <property type="component" value="Unassembled WGS sequence"/>
</dbReference>
<dbReference type="Gene3D" id="3.40.720.10">
    <property type="entry name" value="Alkaline Phosphatase, subunit A"/>
    <property type="match status" value="1"/>
</dbReference>
<dbReference type="Gene3D" id="3.30.1120.10">
    <property type="match status" value="1"/>
</dbReference>
<comment type="subunit">
    <text evidence="5">Homodimer.</text>
</comment>
<dbReference type="PROSITE" id="PS00149">
    <property type="entry name" value="SULFATASE_2"/>
    <property type="match status" value="1"/>
</dbReference>
<organism evidence="20 21">
    <name type="scientific">Amphimedon queenslandica</name>
    <name type="common">Sponge</name>
    <dbReference type="NCBI Taxonomy" id="400682"/>
    <lineage>
        <taxon>Eukaryota</taxon>
        <taxon>Metazoa</taxon>
        <taxon>Porifera</taxon>
        <taxon>Demospongiae</taxon>
        <taxon>Heteroscleromorpha</taxon>
        <taxon>Haplosclerida</taxon>
        <taxon>Niphatidae</taxon>
        <taxon>Amphimedon</taxon>
    </lineage>
</organism>
<dbReference type="SUPFAM" id="SSF53649">
    <property type="entry name" value="Alkaline phosphatase-like"/>
    <property type="match status" value="1"/>
</dbReference>
<name>A0AAN0JUY5_AMPQE</name>
<comment type="catalytic activity">
    <reaction evidence="1">
        <text>Hydrolysis of the 6-sulfate groups of the N-acetyl-D-galactosamine 6-sulfate units of chondroitin sulfate and of the D-galactose 6-sulfate units of keratan sulfate.</text>
        <dbReference type="EC" id="3.1.6.4"/>
    </reaction>
</comment>
<evidence type="ECO:0000313" key="20">
    <source>
        <dbReference type="EnsemblMetazoa" id="XP_019860720.1"/>
    </source>
</evidence>
<evidence type="ECO:0000256" key="9">
    <source>
        <dbReference type="ARBA" id="ARBA00022729"/>
    </source>
</evidence>
<dbReference type="FunFam" id="3.30.1120.10:FF:000004">
    <property type="entry name" value="Galactosamine (N-acetyl)-6-sulfatase"/>
    <property type="match status" value="1"/>
</dbReference>
<evidence type="ECO:0000256" key="3">
    <source>
        <dbReference type="ARBA" id="ARBA00004371"/>
    </source>
</evidence>
<dbReference type="Pfam" id="PF14707">
    <property type="entry name" value="Sulfatase_C"/>
    <property type="match status" value="1"/>
</dbReference>
<dbReference type="GO" id="GO:0005764">
    <property type="term" value="C:lysosome"/>
    <property type="evidence" value="ECO:0007669"/>
    <property type="project" value="UniProtKB-SubCell"/>
</dbReference>
<dbReference type="InterPro" id="IPR050738">
    <property type="entry name" value="Sulfatase"/>
</dbReference>
<evidence type="ECO:0000313" key="21">
    <source>
        <dbReference type="Proteomes" id="UP000007879"/>
    </source>
</evidence>
<dbReference type="EC" id="3.1.6.4" evidence="6"/>
<feature type="signal peptide" evidence="18">
    <location>
        <begin position="1"/>
        <end position="21"/>
    </location>
</feature>
<dbReference type="InterPro" id="IPR024607">
    <property type="entry name" value="Sulfatase_CS"/>
</dbReference>
<gene>
    <name evidence="20" type="primary">100637906</name>
</gene>
<dbReference type="GO" id="GO:0043890">
    <property type="term" value="F:N-acetylgalactosamine-6-sulfatase activity"/>
    <property type="evidence" value="ECO:0007669"/>
    <property type="project" value="UniProtKB-EC"/>
</dbReference>
<dbReference type="Pfam" id="PF00884">
    <property type="entry name" value="Sulfatase"/>
    <property type="match status" value="1"/>
</dbReference>
<dbReference type="PROSITE" id="PS00523">
    <property type="entry name" value="SULFATASE_1"/>
    <property type="match status" value="1"/>
</dbReference>
<dbReference type="InterPro" id="IPR000917">
    <property type="entry name" value="Sulfatase_N"/>
</dbReference>
<keyword evidence="11" id="KW-0106">Calcium</keyword>
<evidence type="ECO:0000256" key="18">
    <source>
        <dbReference type="SAM" id="SignalP"/>
    </source>
</evidence>
<dbReference type="GO" id="GO:0004065">
    <property type="term" value="F:arylsulfatase activity"/>
    <property type="evidence" value="ECO:0007669"/>
    <property type="project" value="TreeGrafter"/>
</dbReference>